<dbReference type="InterPro" id="IPR022577">
    <property type="entry name" value="TBCD_C"/>
</dbReference>
<accession>A0A1W5D950</accession>
<dbReference type="AlphaFoldDB" id="A0A1W5D950"/>
<dbReference type="GO" id="GO:0007021">
    <property type="term" value="P:tubulin complex assembly"/>
    <property type="evidence" value="ECO:0007669"/>
    <property type="project" value="InterPro"/>
</dbReference>
<dbReference type="Pfam" id="PF23579">
    <property type="entry name" value="ARM_TBCD"/>
    <property type="match status" value="1"/>
</dbReference>
<organism evidence="5 6">
    <name type="scientific">Lasallia pustulata</name>
    <dbReference type="NCBI Taxonomy" id="136370"/>
    <lineage>
        <taxon>Eukaryota</taxon>
        <taxon>Fungi</taxon>
        <taxon>Dikarya</taxon>
        <taxon>Ascomycota</taxon>
        <taxon>Pezizomycotina</taxon>
        <taxon>Lecanoromycetes</taxon>
        <taxon>OSLEUM clade</taxon>
        <taxon>Umbilicariomycetidae</taxon>
        <taxon>Umbilicariales</taxon>
        <taxon>Umbilicariaceae</taxon>
        <taxon>Lasallia</taxon>
    </lineage>
</organism>
<protein>
    <submittedName>
        <fullName evidence="5">Tubulin-specific chaperone D, C-terminal</fullName>
    </submittedName>
</protein>
<dbReference type="Proteomes" id="UP000192927">
    <property type="component" value="Unassembled WGS sequence"/>
</dbReference>
<dbReference type="PANTHER" id="PTHR12658">
    <property type="entry name" value="BETA-TUBULIN COFACTOR D"/>
    <property type="match status" value="1"/>
</dbReference>
<dbReference type="PANTHER" id="PTHR12658:SF0">
    <property type="entry name" value="TUBULIN-SPECIFIC CHAPERONE D"/>
    <property type="match status" value="1"/>
</dbReference>
<dbReference type="InterPro" id="IPR016024">
    <property type="entry name" value="ARM-type_fold"/>
</dbReference>
<dbReference type="GO" id="GO:0005096">
    <property type="term" value="F:GTPase activator activity"/>
    <property type="evidence" value="ECO:0007669"/>
    <property type="project" value="InterPro"/>
</dbReference>
<dbReference type="EMBL" id="FWEW01003528">
    <property type="protein sequence ID" value="SLM39571.1"/>
    <property type="molecule type" value="Genomic_DNA"/>
</dbReference>
<reference evidence="6" key="1">
    <citation type="submission" date="2017-03" db="EMBL/GenBank/DDBJ databases">
        <authorList>
            <person name="Sharma R."/>
            <person name="Thines M."/>
        </authorList>
    </citation>
    <scope>NUCLEOTIDE SEQUENCE [LARGE SCALE GENOMIC DNA]</scope>
</reference>
<feature type="domain" description="Tubulin-folding cofactor D C-terminal" evidence="3">
    <location>
        <begin position="805"/>
        <end position="974"/>
    </location>
</feature>
<dbReference type="InterPro" id="IPR021133">
    <property type="entry name" value="HEAT_type_2"/>
</dbReference>
<proteinExistence type="predicted"/>
<evidence type="ECO:0000313" key="5">
    <source>
        <dbReference type="EMBL" id="SLM39571.1"/>
    </source>
</evidence>
<evidence type="ECO:0000259" key="4">
    <source>
        <dbReference type="Pfam" id="PF25767"/>
    </source>
</evidence>
<dbReference type="GO" id="GO:0007023">
    <property type="term" value="P:post-chaperonin tubulin folding pathway"/>
    <property type="evidence" value="ECO:0007669"/>
    <property type="project" value="InterPro"/>
</dbReference>
<dbReference type="GO" id="GO:0000226">
    <property type="term" value="P:microtubule cytoskeleton organization"/>
    <property type="evidence" value="ECO:0007669"/>
    <property type="project" value="TreeGrafter"/>
</dbReference>
<dbReference type="InterPro" id="IPR011989">
    <property type="entry name" value="ARM-like"/>
</dbReference>
<feature type="repeat" description="HEAT" evidence="2">
    <location>
        <begin position="377"/>
        <end position="414"/>
    </location>
</feature>
<dbReference type="Gene3D" id="1.25.10.10">
    <property type="entry name" value="Leucine-rich Repeat Variant"/>
    <property type="match status" value="1"/>
</dbReference>
<evidence type="ECO:0000313" key="6">
    <source>
        <dbReference type="Proteomes" id="UP000192927"/>
    </source>
</evidence>
<name>A0A1W5D950_9LECA</name>
<dbReference type="Pfam" id="PF25767">
    <property type="entry name" value="ARM_TBCD_2nd"/>
    <property type="match status" value="2"/>
</dbReference>
<dbReference type="GO" id="GO:0048487">
    <property type="term" value="F:beta-tubulin binding"/>
    <property type="evidence" value="ECO:0007669"/>
    <property type="project" value="InterPro"/>
</dbReference>
<evidence type="ECO:0000259" key="3">
    <source>
        <dbReference type="Pfam" id="PF12612"/>
    </source>
</evidence>
<evidence type="ECO:0000256" key="2">
    <source>
        <dbReference type="PROSITE-ProRule" id="PRU00103"/>
    </source>
</evidence>
<feature type="domain" description="Tubulin-folding cofactor D ARM repeats" evidence="4">
    <location>
        <begin position="367"/>
        <end position="424"/>
    </location>
</feature>
<dbReference type="PROSITE" id="PS50077">
    <property type="entry name" value="HEAT_REPEAT"/>
    <property type="match status" value="1"/>
</dbReference>
<evidence type="ECO:0000256" key="1">
    <source>
        <dbReference type="ARBA" id="ARBA00023186"/>
    </source>
</evidence>
<dbReference type="SUPFAM" id="SSF48371">
    <property type="entry name" value="ARM repeat"/>
    <property type="match status" value="2"/>
</dbReference>
<feature type="domain" description="Tubulin-folding cofactor D ARM repeats" evidence="4">
    <location>
        <begin position="461"/>
        <end position="593"/>
    </location>
</feature>
<dbReference type="Pfam" id="PF12612">
    <property type="entry name" value="TFCD_C"/>
    <property type="match status" value="1"/>
</dbReference>
<keyword evidence="6" id="KW-1185">Reference proteome</keyword>
<sequence length="1056" mass="115448">MDAPEDKDIKLQKASGDLLSELQHTLPGFLWKSITPQAGAAKSRSHIARSLVGYRTTDNLINLLEPFQEWPQLLDPCLASILTPLISAYLSYLLNHKAKYYGPLPGSLATAIPLPRAISKLLYTLCKIRGEKVISRFFNNEPKFLEPMLDAFRAWNENTNPPGDMSSHRYGPMVWEERYIMLLWLSHLMLAPFDLASISSPELSQGDDNLHKDMKLPVELPAIARRIIPICTTYITVASKEREAARALLVRIAVRPDMRRVGLLDSSVHWALASLESESKEATSKTIYAHVGVLSFLAGILVSAEKSAIAPFLMHIFQSVQKLNAEQTPLSKVIISSALARKVIIKILRAVTVTILEPATDTPSIPEHSIGSVLEDVIDYLLTALADKDTPVRYAASKALSVITLKLDASMAADVVEAVVGSLREDVLWEDTATGLTIDNYHAAERKEASLTRNLTAVSALRWQGLILALSHLLYRRSPPPELLPEILSALVLALDFEQRSAVGSSVGTNVRDAACFGIWALARRYTTKELLHVDTSMIVAANHSSQPGTVLQILSNELVAAATLDSSGNIRRGASAALQELIGRHPDTVIEGISLVQVVDYHAVALRSRAMKEVAVGASKLGESYWNILLDGFLGWKGIGSPDAESRRQAATAIGFLGTTAEDVFEVLDDAKRDSLARTWVSSFNIDSSGPSRGPNKANGYVAALGTVYRFFQSSRSDVSAALTGALISLAAPQMQIESKVAAIKSLSAGVLRLEAETLAASLTDYTADKRGDIGSLVRVEAIDAVGVSWTYGLLNDEEIKRGLIAVVCGLAAEKLDKVRFRAWTCLQKCWPYFGGASSPPCPFSDVAQTSTVEYYQQLLSLRSADWIRLPLLEGYVTSAGVGSESLLRASRAALVDYAEHLHIADLVALCQDLMEILRRHIADDRLIIPALEVVAFLLDAGQFQRINNVELKWRNLLALIQKSHFKSGNVHKLEAAVKVYTGLASVKVVQQDVLAKLCSMLLHPFPQIRNAVADALCVIVENDLLRREDWSKPPKELTKVANDIRAQILVDVQG</sequence>
<dbReference type="InterPro" id="IPR058033">
    <property type="entry name" value="ARM_TBCD_2nd"/>
</dbReference>
<dbReference type="InterPro" id="IPR033162">
    <property type="entry name" value="TBCD"/>
</dbReference>
<keyword evidence="1" id="KW-0143">Chaperone</keyword>